<evidence type="ECO:0000313" key="1">
    <source>
        <dbReference type="EMBL" id="KAI8536502.1"/>
    </source>
</evidence>
<sequence length="82" mass="9099">MRTNNSGDGGAHRTERVRSGEEKTKRKKIIGKKGKKEESGEERADREGGARGRRERATSPKQKNKAAVTSHNRLGALKTLEE</sequence>
<evidence type="ECO:0000313" key="2">
    <source>
        <dbReference type="Proteomes" id="UP001062846"/>
    </source>
</evidence>
<protein>
    <submittedName>
        <fullName evidence="1">Uncharacterized protein</fullName>
    </submittedName>
</protein>
<name>A0ACC0M7K9_RHOML</name>
<keyword evidence="2" id="KW-1185">Reference proteome</keyword>
<reference evidence="1" key="1">
    <citation type="submission" date="2022-02" db="EMBL/GenBank/DDBJ databases">
        <title>Plant Genome Project.</title>
        <authorList>
            <person name="Zhang R.-G."/>
        </authorList>
    </citation>
    <scope>NUCLEOTIDE SEQUENCE</scope>
    <source>
        <strain evidence="1">AT1</strain>
    </source>
</reference>
<comment type="caution">
    <text evidence="1">The sequence shown here is derived from an EMBL/GenBank/DDBJ whole genome shotgun (WGS) entry which is preliminary data.</text>
</comment>
<gene>
    <name evidence="1" type="ORF">RHMOL_Rhmol10G0262000</name>
</gene>
<dbReference type="EMBL" id="CM046397">
    <property type="protein sequence ID" value="KAI8536502.1"/>
    <property type="molecule type" value="Genomic_DNA"/>
</dbReference>
<organism evidence="1 2">
    <name type="scientific">Rhododendron molle</name>
    <name type="common">Chinese azalea</name>
    <name type="synonym">Azalea mollis</name>
    <dbReference type="NCBI Taxonomy" id="49168"/>
    <lineage>
        <taxon>Eukaryota</taxon>
        <taxon>Viridiplantae</taxon>
        <taxon>Streptophyta</taxon>
        <taxon>Embryophyta</taxon>
        <taxon>Tracheophyta</taxon>
        <taxon>Spermatophyta</taxon>
        <taxon>Magnoliopsida</taxon>
        <taxon>eudicotyledons</taxon>
        <taxon>Gunneridae</taxon>
        <taxon>Pentapetalae</taxon>
        <taxon>asterids</taxon>
        <taxon>Ericales</taxon>
        <taxon>Ericaceae</taxon>
        <taxon>Ericoideae</taxon>
        <taxon>Rhodoreae</taxon>
        <taxon>Rhododendron</taxon>
    </lineage>
</organism>
<dbReference type="Proteomes" id="UP001062846">
    <property type="component" value="Chromosome 10"/>
</dbReference>
<accession>A0ACC0M7K9</accession>
<proteinExistence type="predicted"/>